<dbReference type="EMBL" id="QETA01000008">
    <property type="protein sequence ID" value="PWF21199.1"/>
    <property type="molecule type" value="Genomic_DNA"/>
</dbReference>
<dbReference type="Gene3D" id="1.20.58.300">
    <property type="entry name" value="FlgN-like"/>
    <property type="match status" value="1"/>
</dbReference>
<dbReference type="AlphaFoldDB" id="A0A2V1JXR8"/>
<proteinExistence type="inferred from homology"/>
<keyword evidence="3" id="KW-1005">Bacterial flagellum biogenesis</keyword>
<evidence type="ECO:0000313" key="5">
    <source>
        <dbReference type="EMBL" id="PWF21199.1"/>
    </source>
</evidence>
<gene>
    <name evidence="5" type="ORF">DD235_15375</name>
</gene>
<organism evidence="5 6">
    <name type="scientific">Corticimicrobacter populi</name>
    <dbReference type="NCBI Taxonomy" id="2175229"/>
    <lineage>
        <taxon>Bacteria</taxon>
        <taxon>Pseudomonadati</taxon>
        <taxon>Pseudomonadota</taxon>
        <taxon>Betaproteobacteria</taxon>
        <taxon>Burkholderiales</taxon>
        <taxon>Alcaligenaceae</taxon>
        <taxon>Corticimicrobacter</taxon>
    </lineage>
</organism>
<evidence type="ECO:0000256" key="4">
    <source>
        <dbReference type="SAM" id="MobiDB-lite"/>
    </source>
</evidence>
<dbReference type="InterPro" id="IPR036679">
    <property type="entry name" value="FlgN-like_sf"/>
</dbReference>
<evidence type="ECO:0000256" key="2">
    <source>
        <dbReference type="ARBA" id="ARBA00007703"/>
    </source>
</evidence>
<sequence length="159" mass="17707">MTANTIQDLSTALSQEAELVEQFVDVLLQESDLLNGVDTLLELNQIAEKKQIFADRLEDSTRQRIEILQSLGLAADNPESPSTAALEHEEIKAGWDRLMTAAGKAAEQNRHNGIIINVHRQYIDDSLAAMRKTQRSNQLYDAQGKTKAIRQRRPGQIAG</sequence>
<reference evidence="6" key="1">
    <citation type="submission" date="2018-05" db="EMBL/GenBank/DDBJ databases">
        <authorList>
            <person name="Li Y."/>
        </authorList>
    </citation>
    <scope>NUCLEOTIDE SEQUENCE [LARGE SCALE GENOMIC DNA]</scope>
    <source>
        <strain evidence="6">3d-2-2</strain>
    </source>
</reference>
<evidence type="ECO:0000256" key="1">
    <source>
        <dbReference type="ARBA" id="ARBA00002397"/>
    </source>
</evidence>
<evidence type="ECO:0008006" key="7">
    <source>
        <dbReference type="Google" id="ProtNLM"/>
    </source>
</evidence>
<evidence type="ECO:0000313" key="6">
    <source>
        <dbReference type="Proteomes" id="UP000245212"/>
    </source>
</evidence>
<feature type="region of interest" description="Disordered" evidence="4">
    <location>
        <begin position="136"/>
        <end position="159"/>
    </location>
</feature>
<evidence type="ECO:0000256" key="3">
    <source>
        <dbReference type="ARBA" id="ARBA00022795"/>
    </source>
</evidence>
<comment type="similarity">
    <text evidence="2">Belongs to the FlgN family.</text>
</comment>
<dbReference type="Pfam" id="PF05130">
    <property type="entry name" value="FlgN"/>
    <property type="match status" value="1"/>
</dbReference>
<keyword evidence="6" id="KW-1185">Reference proteome</keyword>
<dbReference type="SUPFAM" id="SSF140566">
    <property type="entry name" value="FlgN-like"/>
    <property type="match status" value="1"/>
</dbReference>
<comment type="caution">
    <text evidence="5">The sequence shown here is derived from an EMBL/GenBank/DDBJ whole genome shotgun (WGS) entry which is preliminary data.</text>
</comment>
<dbReference type="Proteomes" id="UP000245212">
    <property type="component" value="Unassembled WGS sequence"/>
</dbReference>
<dbReference type="InterPro" id="IPR007809">
    <property type="entry name" value="FlgN-like"/>
</dbReference>
<comment type="function">
    <text evidence="1">Required for the efficient initiation of filament assembly.</text>
</comment>
<name>A0A2V1JXR8_9BURK</name>
<protein>
    <recommendedName>
        <fullName evidence="7">Flagellar biosynthesis protein FlgN</fullName>
    </recommendedName>
</protein>
<dbReference type="RefSeq" id="WP_109063006.1">
    <property type="nucleotide sequence ID" value="NZ_QETA01000008.1"/>
</dbReference>
<accession>A0A2V1JXR8</accession>
<dbReference type="GO" id="GO:0044780">
    <property type="term" value="P:bacterial-type flagellum assembly"/>
    <property type="evidence" value="ECO:0007669"/>
    <property type="project" value="InterPro"/>
</dbReference>